<reference evidence="3" key="2">
    <citation type="submission" date="2025-08" db="UniProtKB">
        <authorList>
            <consortium name="RefSeq"/>
        </authorList>
    </citation>
    <scope>IDENTIFICATION</scope>
    <source>
        <tissue evidence="3">Leaf</tissue>
    </source>
</reference>
<protein>
    <submittedName>
        <fullName evidence="3">Uncharacterized protein LOC104226580</fullName>
    </submittedName>
</protein>
<dbReference type="OrthoDB" id="1900198at2759"/>
<proteinExistence type="predicted"/>
<accession>A0A1U7WRP3</accession>
<dbReference type="Proteomes" id="UP000189701">
    <property type="component" value="Unplaced"/>
</dbReference>
<dbReference type="KEGG" id="nsy:104226580"/>
<dbReference type="AlphaFoldDB" id="A0A1U7WRP3"/>
<dbReference type="GeneID" id="104226580"/>
<organism evidence="2 3">
    <name type="scientific">Nicotiana sylvestris</name>
    <name type="common">Wood tobacco</name>
    <name type="synonym">South American tobacco</name>
    <dbReference type="NCBI Taxonomy" id="4096"/>
    <lineage>
        <taxon>Eukaryota</taxon>
        <taxon>Viridiplantae</taxon>
        <taxon>Streptophyta</taxon>
        <taxon>Embryophyta</taxon>
        <taxon>Tracheophyta</taxon>
        <taxon>Spermatophyta</taxon>
        <taxon>Magnoliopsida</taxon>
        <taxon>eudicotyledons</taxon>
        <taxon>Gunneridae</taxon>
        <taxon>Pentapetalae</taxon>
        <taxon>asterids</taxon>
        <taxon>lamiids</taxon>
        <taxon>Solanales</taxon>
        <taxon>Solanaceae</taxon>
        <taxon>Nicotianoideae</taxon>
        <taxon>Nicotianeae</taxon>
        <taxon>Nicotiana</taxon>
    </lineage>
</organism>
<evidence type="ECO:0000259" key="1">
    <source>
        <dbReference type="Pfam" id="PF14214"/>
    </source>
</evidence>
<dbReference type="PANTHER" id="PTHR10492">
    <property type="match status" value="1"/>
</dbReference>
<dbReference type="STRING" id="4096.A0A1U7WRP3"/>
<gene>
    <name evidence="3" type="primary">LOC104226580</name>
</gene>
<sequence length="186" mass="21231">MDAIALVQHFGKPDIFLTMTCNPSWLEIEDFLLPTDEVQNRPDLVSRIFKAKVEELKSDIVKKSIFGKVAAFMYTIEFQKRGLPHAHFLIILADGYKLLTLEAYDKVVCAELPDGNTNSYLHSLVVKHMMHGPCGSLNPTSPCMKKMRQSKFKYPRDYANETSKGQNSYPIYRRRDTGKFVIAATH</sequence>
<dbReference type="Pfam" id="PF14214">
    <property type="entry name" value="Helitron_like_N"/>
    <property type="match status" value="1"/>
</dbReference>
<keyword evidence="2" id="KW-1185">Reference proteome</keyword>
<dbReference type="PANTHER" id="PTHR10492:SF100">
    <property type="entry name" value="ATP-DEPENDENT DNA HELICASE"/>
    <property type="match status" value="1"/>
</dbReference>
<evidence type="ECO:0000313" key="3">
    <source>
        <dbReference type="RefSeq" id="XP_009776910.1"/>
    </source>
</evidence>
<dbReference type="InterPro" id="IPR025476">
    <property type="entry name" value="Helitron_helicase-like"/>
</dbReference>
<reference evidence="2" key="1">
    <citation type="journal article" date="2013" name="Genome Biol.">
        <title>Reference genomes and transcriptomes of Nicotiana sylvestris and Nicotiana tomentosiformis.</title>
        <authorList>
            <person name="Sierro N."/>
            <person name="Battey J.N."/>
            <person name="Ouadi S."/>
            <person name="Bovet L."/>
            <person name="Goepfert S."/>
            <person name="Bakaher N."/>
            <person name="Peitsch M.C."/>
            <person name="Ivanov N.V."/>
        </authorList>
    </citation>
    <scope>NUCLEOTIDE SEQUENCE [LARGE SCALE GENOMIC DNA]</scope>
</reference>
<feature type="domain" description="Helitron helicase-like" evidence="1">
    <location>
        <begin position="1"/>
        <end position="90"/>
    </location>
</feature>
<evidence type="ECO:0000313" key="2">
    <source>
        <dbReference type="Proteomes" id="UP000189701"/>
    </source>
</evidence>
<dbReference type="RefSeq" id="XP_009776910.1">
    <property type="nucleotide sequence ID" value="XM_009778608.1"/>
</dbReference>
<dbReference type="eggNOG" id="KOG0987">
    <property type="taxonomic scope" value="Eukaryota"/>
</dbReference>
<name>A0A1U7WRP3_NICSY</name>